<sequence length="574" mass="64207">MFMFAERFSRVGSSELKALHNALADLSVSTDALRTPLNKKVKSIVGRGHALCLLEGDPPFAATAQELSDNEECLRGVLTALGAVGIIYNRRHGELATLIDKPPIPLDNLFSWIDFIHPIHRRTMPSHSSGHNVVSAVSSLLSALLCCTNAYMAVFVQESPRVMLLTLDIWLHYPTYLRGAAGGHATAAVSISRAMLGLFIQVSDGLSLAVLITELMRLLDGRPQRLLRYIAAQTRSLERLEISPDAPYVWDEHFAAALLVLTNPNFDGILVHRRSLQPIIANAQRCLSDFENPNYRGATESATRILCHLMTNTLDYRNTVRAVEAGVFDFMMKLRVRAKDLPSLIRLEGHIMDSFWLSSVLRAFYRRHKDILDSPLMDDVVPEYGKAVLPTFALRWNTYREVMKESKEWKSLLPCGNRDMTRHGLEVNPCICGDIFYCSKLCQRDDWNAGHRGECCRANNVWGLQDVLTLEDSVFLIGRVQTAIACAADTLESRLAALKLQPGEQPRIHVHMGGSPEGADEFGCLVCVEPARYPREDITVQIHLLLGQFTVRRLMPFVHHLDAFKAEELAENSA</sequence>
<evidence type="ECO:0000313" key="7">
    <source>
        <dbReference type="Proteomes" id="UP000320762"/>
    </source>
</evidence>
<keyword evidence="3" id="KW-0862">Zinc</keyword>
<dbReference type="Pfam" id="PF01753">
    <property type="entry name" value="zf-MYND"/>
    <property type="match status" value="1"/>
</dbReference>
<dbReference type="InterPro" id="IPR002893">
    <property type="entry name" value="Znf_MYND"/>
</dbReference>
<evidence type="ECO:0000313" key="6">
    <source>
        <dbReference type="EMBL" id="TRM66461.1"/>
    </source>
</evidence>
<keyword evidence="7" id="KW-1185">Reference proteome</keyword>
<name>A0A550CNT0_9AGAR</name>
<evidence type="ECO:0000256" key="4">
    <source>
        <dbReference type="PROSITE-ProRule" id="PRU00134"/>
    </source>
</evidence>
<reference evidence="6 7" key="1">
    <citation type="journal article" date="2019" name="New Phytol.">
        <title>Comparative genomics reveals unique wood-decay strategies and fruiting body development in the Schizophyllaceae.</title>
        <authorList>
            <person name="Almasi E."/>
            <person name="Sahu N."/>
            <person name="Krizsan K."/>
            <person name="Balint B."/>
            <person name="Kovacs G.M."/>
            <person name="Kiss B."/>
            <person name="Cseklye J."/>
            <person name="Drula E."/>
            <person name="Henrissat B."/>
            <person name="Nagy I."/>
            <person name="Chovatia M."/>
            <person name="Adam C."/>
            <person name="LaButti K."/>
            <person name="Lipzen A."/>
            <person name="Riley R."/>
            <person name="Grigoriev I.V."/>
            <person name="Nagy L.G."/>
        </authorList>
    </citation>
    <scope>NUCLEOTIDE SEQUENCE [LARGE SCALE GENOMIC DNA]</scope>
    <source>
        <strain evidence="6 7">NL-1724</strain>
    </source>
</reference>
<dbReference type="SUPFAM" id="SSF144232">
    <property type="entry name" value="HIT/MYND zinc finger-like"/>
    <property type="match status" value="1"/>
</dbReference>
<dbReference type="GO" id="GO:0008270">
    <property type="term" value="F:zinc ion binding"/>
    <property type="evidence" value="ECO:0007669"/>
    <property type="project" value="UniProtKB-KW"/>
</dbReference>
<dbReference type="EMBL" id="VDMD01000003">
    <property type="protein sequence ID" value="TRM66461.1"/>
    <property type="molecule type" value="Genomic_DNA"/>
</dbReference>
<evidence type="ECO:0000259" key="5">
    <source>
        <dbReference type="PROSITE" id="PS50865"/>
    </source>
</evidence>
<keyword evidence="1" id="KW-0479">Metal-binding</keyword>
<organism evidence="6 7">
    <name type="scientific">Schizophyllum amplum</name>
    <dbReference type="NCBI Taxonomy" id="97359"/>
    <lineage>
        <taxon>Eukaryota</taxon>
        <taxon>Fungi</taxon>
        <taxon>Dikarya</taxon>
        <taxon>Basidiomycota</taxon>
        <taxon>Agaricomycotina</taxon>
        <taxon>Agaricomycetes</taxon>
        <taxon>Agaricomycetidae</taxon>
        <taxon>Agaricales</taxon>
        <taxon>Schizophyllaceae</taxon>
        <taxon>Schizophyllum</taxon>
    </lineage>
</organism>
<proteinExistence type="predicted"/>
<dbReference type="OrthoDB" id="2883220at2759"/>
<feature type="domain" description="MYND-type" evidence="5">
    <location>
        <begin position="412"/>
        <end position="455"/>
    </location>
</feature>
<keyword evidence="2 4" id="KW-0863">Zinc-finger</keyword>
<dbReference type="AlphaFoldDB" id="A0A550CNT0"/>
<gene>
    <name evidence="6" type="ORF">BD626DRAFT_425843</name>
</gene>
<accession>A0A550CNT0</accession>
<dbReference type="Proteomes" id="UP000320762">
    <property type="component" value="Unassembled WGS sequence"/>
</dbReference>
<evidence type="ECO:0000256" key="1">
    <source>
        <dbReference type="ARBA" id="ARBA00022723"/>
    </source>
</evidence>
<comment type="caution">
    <text evidence="6">The sequence shown here is derived from an EMBL/GenBank/DDBJ whole genome shotgun (WGS) entry which is preliminary data.</text>
</comment>
<dbReference type="Gene3D" id="6.10.140.2220">
    <property type="match status" value="1"/>
</dbReference>
<protein>
    <recommendedName>
        <fullName evidence="5">MYND-type domain-containing protein</fullName>
    </recommendedName>
</protein>
<dbReference type="PROSITE" id="PS50865">
    <property type="entry name" value="ZF_MYND_2"/>
    <property type="match status" value="1"/>
</dbReference>
<evidence type="ECO:0000256" key="3">
    <source>
        <dbReference type="ARBA" id="ARBA00022833"/>
    </source>
</evidence>
<evidence type="ECO:0000256" key="2">
    <source>
        <dbReference type="ARBA" id="ARBA00022771"/>
    </source>
</evidence>